<gene>
    <name evidence="1" type="ORF">RRG08_036696</name>
</gene>
<name>A0AAE0YVI2_9GAST</name>
<sequence length="239" mass="26338">MLDLVSSREILDNLLLVIKQEALKTDNLGIYGTATGRELVLENEDKRTVIYSEDTGFFVDGESVLDLARRNDQRRNLALKHLTVQSSTFGPWISSRAVDGKLDIPDNETSPPETSQEGISWVVENVVLTTCFASTIGEINVMLVLTETDVPGLAAVIMLDHTTPVTILVEPVRQGIMEASVGVVAARTVQEIKREIDILEPAIAAILDEPRRDMQGSMWHFLGTEFQHLVDRLGDGEVG</sequence>
<proteinExistence type="predicted"/>
<reference evidence="1" key="1">
    <citation type="journal article" date="2023" name="G3 (Bethesda)">
        <title>A reference genome for the long-term kleptoplast-retaining sea slug Elysia crispata morphotype clarki.</title>
        <authorList>
            <person name="Eastman K.E."/>
            <person name="Pendleton A.L."/>
            <person name="Shaikh M.A."/>
            <person name="Suttiyut T."/>
            <person name="Ogas R."/>
            <person name="Tomko P."/>
            <person name="Gavelis G."/>
            <person name="Widhalm J.R."/>
            <person name="Wisecaver J.H."/>
        </authorList>
    </citation>
    <scope>NUCLEOTIDE SEQUENCE</scope>
    <source>
        <strain evidence="1">ECLA1</strain>
    </source>
</reference>
<evidence type="ECO:0000313" key="2">
    <source>
        <dbReference type="Proteomes" id="UP001283361"/>
    </source>
</evidence>
<comment type="caution">
    <text evidence="1">The sequence shown here is derived from an EMBL/GenBank/DDBJ whole genome shotgun (WGS) entry which is preliminary data.</text>
</comment>
<protein>
    <submittedName>
        <fullName evidence="1">Uncharacterized protein</fullName>
    </submittedName>
</protein>
<dbReference type="Proteomes" id="UP001283361">
    <property type="component" value="Unassembled WGS sequence"/>
</dbReference>
<dbReference type="AlphaFoldDB" id="A0AAE0YVI2"/>
<organism evidence="1 2">
    <name type="scientific">Elysia crispata</name>
    <name type="common">lettuce slug</name>
    <dbReference type="NCBI Taxonomy" id="231223"/>
    <lineage>
        <taxon>Eukaryota</taxon>
        <taxon>Metazoa</taxon>
        <taxon>Spiralia</taxon>
        <taxon>Lophotrochozoa</taxon>
        <taxon>Mollusca</taxon>
        <taxon>Gastropoda</taxon>
        <taxon>Heterobranchia</taxon>
        <taxon>Euthyneura</taxon>
        <taxon>Panpulmonata</taxon>
        <taxon>Sacoglossa</taxon>
        <taxon>Placobranchoidea</taxon>
        <taxon>Plakobranchidae</taxon>
        <taxon>Elysia</taxon>
    </lineage>
</organism>
<evidence type="ECO:0000313" key="1">
    <source>
        <dbReference type="EMBL" id="KAK3757807.1"/>
    </source>
</evidence>
<accession>A0AAE0YVI2</accession>
<keyword evidence="2" id="KW-1185">Reference proteome</keyword>
<dbReference type="EMBL" id="JAWDGP010005324">
    <property type="protein sequence ID" value="KAK3757807.1"/>
    <property type="molecule type" value="Genomic_DNA"/>
</dbReference>